<evidence type="ECO:0000313" key="2">
    <source>
        <dbReference type="EMBL" id="CAE8641601.1"/>
    </source>
</evidence>
<dbReference type="GO" id="GO:0003723">
    <property type="term" value="F:RNA binding"/>
    <property type="evidence" value="ECO:0007669"/>
    <property type="project" value="InterPro"/>
</dbReference>
<dbReference type="PANTHER" id="PTHR24330">
    <property type="entry name" value="HOMEOBOX PROTEIN BARH-LIKE"/>
    <property type="match status" value="1"/>
</dbReference>
<proteinExistence type="predicted"/>
<feature type="region of interest" description="Disordered" evidence="1">
    <location>
        <begin position="40"/>
        <end position="175"/>
    </location>
</feature>
<dbReference type="OrthoDB" id="441329at2759"/>
<feature type="compositionally biased region" description="Low complexity" evidence="1">
    <location>
        <begin position="161"/>
        <end position="175"/>
    </location>
</feature>
<dbReference type="CDD" id="cd00105">
    <property type="entry name" value="KH-I"/>
    <property type="match status" value="1"/>
</dbReference>
<evidence type="ECO:0000313" key="3">
    <source>
        <dbReference type="Proteomes" id="UP000654075"/>
    </source>
</evidence>
<dbReference type="InterPro" id="IPR036612">
    <property type="entry name" value="KH_dom_type_1_sf"/>
</dbReference>
<sequence length="497" mass="55498">MASSVSSFTSNICSSNCSNNNNHDNIHCTCCSNMHCGNNSNSNKQQQHQQQQQRRQQQQQQQRHIASFQTGTSSVISPNPGRQKALADKSEALVARSSGSCSPGLQVGSNTNNNKNNNKNNNNNDDHTAVINRRTPAGDFGTWALDDAQPSDEQKSHLLEHQQQQHQQHQHQQQQQQLLAMLLEDGRPTMVETATLGQESLCYLKMLVPERTAEEIIYKKCSIIKDTRCSLLVSNAGTFFPGTRLRTLLLWGLEIADLSQCVRRVMQFDVNTNNKQQQQQQQQHLSWPQFDVGMERVSSRQEHTNSPVRVIILVPSSAVRSICGNLSQRLRAETGCIIKRWYTWMKESFITIVGTQTVAEAVISICTTVQKDGHFEQHLNLEYDVESPMVENSFQPGQVLLHPDDAAILSRVALRDYILQACQQDLLLGRLLRMQKQRAKRSVLLEAVQQIWACRGGQGPCQSEASYSQTSATVAPPGPVSPPGSVAAPHLNVAQFQ</sequence>
<keyword evidence="3" id="KW-1185">Reference proteome</keyword>
<reference evidence="2" key="1">
    <citation type="submission" date="2021-02" db="EMBL/GenBank/DDBJ databases">
        <authorList>
            <person name="Dougan E. K."/>
            <person name="Rhodes N."/>
            <person name="Thang M."/>
            <person name="Chan C."/>
        </authorList>
    </citation>
    <scope>NUCLEOTIDE SEQUENCE</scope>
</reference>
<feature type="compositionally biased region" description="Polar residues" evidence="1">
    <location>
        <begin position="67"/>
        <end position="77"/>
    </location>
</feature>
<dbReference type="Proteomes" id="UP000654075">
    <property type="component" value="Unassembled WGS sequence"/>
</dbReference>
<dbReference type="SUPFAM" id="SSF54791">
    <property type="entry name" value="Eukaryotic type KH-domain (KH-domain type I)"/>
    <property type="match status" value="1"/>
</dbReference>
<feature type="compositionally biased region" description="Low complexity" evidence="1">
    <location>
        <begin position="110"/>
        <end position="123"/>
    </location>
</feature>
<dbReference type="PANTHER" id="PTHR24330:SF19">
    <property type="entry name" value="MEDIATOR OF RNA POLYMERASE II TRANSCRIPTION SUBUNIT 29"/>
    <property type="match status" value="1"/>
</dbReference>
<protein>
    <submittedName>
        <fullName evidence="2">Uncharacterized protein</fullName>
    </submittedName>
</protein>
<feature type="compositionally biased region" description="Polar residues" evidence="1">
    <location>
        <begin position="97"/>
        <end position="109"/>
    </location>
</feature>
<feature type="compositionally biased region" description="Low complexity" evidence="1">
    <location>
        <begin position="45"/>
        <end position="64"/>
    </location>
</feature>
<accession>A0A813HV36</accession>
<dbReference type="AlphaFoldDB" id="A0A813HV36"/>
<feature type="region of interest" description="Disordered" evidence="1">
    <location>
        <begin position="468"/>
        <end position="488"/>
    </location>
</feature>
<gene>
    <name evidence="2" type="ORF">PGLA1383_LOCUS56221</name>
</gene>
<organism evidence="2 3">
    <name type="scientific">Polarella glacialis</name>
    <name type="common">Dinoflagellate</name>
    <dbReference type="NCBI Taxonomy" id="89957"/>
    <lineage>
        <taxon>Eukaryota</taxon>
        <taxon>Sar</taxon>
        <taxon>Alveolata</taxon>
        <taxon>Dinophyceae</taxon>
        <taxon>Suessiales</taxon>
        <taxon>Suessiaceae</taxon>
        <taxon>Polarella</taxon>
    </lineage>
</organism>
<name>A0A813HV36_POLGL</name>
<dbReference type="InterPro" id="IPR052145">
    <property type="entry name" value="Mediator/Homeobox_domain"/>
</dbReference>
<evidence type="ECO:0000256" key="1">
    <source>
        <dbReference type="SAM" id="MobiDB-lite"/>
    </source>
</evidence>
<comment type="caution">
    <text evidence="2">The sequence shown here is derived from an EMBL/GenBank/DDBJ whole genome shotgun (WGS) entry which is preliminary data.</text>
</comment>
<dbReference type="EMBL" id="CAJNNV010032945">
    <property type="protein sequence ID" value="CAE8641601.1"/>
    <property type="molecule type" value="Genomic_DNA"/>
</dbReference>